<evidence type="ECO:0000313" key="3">
    <source>
        <dbReference type="EMBL" id="RBP85208.1"/>
    </source>
</evidence>
<dbReference type="SUPFAM" id="SSF53850">
    <property type="entry name" value="Periplasmic binding protein-like II"/>
    <property type="match status" value="1"/>
</dbReference>
<dbReference type="PANTHER" id="PTHR30006">
    <property type="entry name" value="THIAMINE-BINDING PERIPLASMIC PROTEIN-RELATED"/>
    <property type="match status" value="1"/>
</dbReference>
<comment type="caution">
    <text evidence="3">The sequence shown here is derived from an EMBL/GenBank/DDBJ whole genome shotgun (WGS) entry which is preliminary data.</text>
</comment>
<dbReference type="EMBL" id="QNSE01000002">
    <property type="protein sequence ID" value="RBP85208.1"/>
    <property type="molecule type" value="Genomic_DNA"/>
</dbReference>
<keyword evidence="1 2" id="KW-0732">Signal</keyword>
<feature type="signal peptide" evidence="2">
    <location>
        <begin position="1"/>
        <end position="21"/>
    </location>
</feature>
<feature type="chain" id="PRO_5017084266" evidence="2">
    <location>
        <begin position="22"/>
        <end position="355"/>
    </location>
</feature>
<protein>
    <submittedName>
        <fullName evidence="3">Iron(III) transport system substrate-binding protein</fullName>
    </submittedName>
</protein>
<evidence type="ECO:0000256" key="2">
    <source>
        <dbReference type="SAM" id="SignalP"/>
    </source>
</evidence>
<accession>A0A366JHB1</accession>
<evidence type="ECO:0000313" key="4">
    <source>
        <dbReference type="Proteomes" id="UP000252792"/>
    </source>
</evidence>
<dbReference type="AlphaFoldDB" id="A0A366JHB1"/>
<reference evidence="3 4" key="1">
    <citation type="submission" date="2018-06" db="EMBL/GenBank/DDBJ databases">
        <title>Genomic Encyclopedia of Type Strains, Phase III (KMG-III): the genomes of soil and plant-associated and newly described type strains.</title>
        <authorList>
            <person name="Whitman W."/>
        </authorList>
    </citation>
    <scope>NUCLEOTIDE SEQUENCE [LARGE SCALE GENOMIC DNA]</scope>
    <source>
        <strain evidence="3 4">CECT 7377</strain>
    </source>
</reference>
<evidence type="ECO:0000256" key="1">
    <source>
        <dbReference type="ARBA" id="ARBA00022729"/>
    </source>
</evidence>
<dbReference type="PANTHER" id="PTHR30006:SF25">
    <property type="entry name" value="PHOSPHOGLYCERATE TRANSPORT REGULATORY PROTEIN PGTC"/>
    <property type="match status" value="1"/>
</dbReference>
<dbReference type="RefSeq" id="WP_241560167.1">
    <property type="nucleotide sequence ID" value="NZ_QNSE01000002.1"/>
</dbReference>
<name>A0A366JHB1_9GAMM</name>
<sequence length="355" mass="39798">MLKRMSFLLISLIMIASKVIAETPTLPTVWEADRLTIYSATDLKAIFPVLEAFKTQNPNIKLEYREFNTQELDRAIRAKPLEDQPDVVISSAMDLQVRLVNDGYAQPVLGEAVIGLPSWANWRNEVIGFTYEPIVFVYNKLAFQGKAVPLTHESLASTMRIEDSFFAHKVGSYDARRSGIGYLVATQDEVTSSISGRLQESLGRARTKVYGQTASLLDDIATGELIFGYNLLGSYSFAREKRDNRIGVVIPQDYALVVSRAAFISKQAKHVSNAQRFVNFLISKEGQGVIAKKSELVALFPDIDDLVSQQDTQDQTINFHPIPLGPALMVYLDDSKRRRFIKAWENALLSINEDQ</sequence>
<dbReference type="InterPro" id="IPR006059">
    <property type="entry name" value="SBP"/>
</dbReference>
<organism evidence="3 4">
    <name type="scientific">Marinomonas rhizomae</name>
    <dbReference type="NCBI Taxonomy" id="491948"/>
    <lineage>
        <taxon>Bacteria</taxon>
        <taxon>Pseudomonadati</taxon>
        <taxon>Pseudomonadota</taxon>
        <taxon>Gammaproteobacteria</taxon>
        <taxon>Oceanospirillales</taxon>
        <taxon>Oceanospirillaceae</taxon>
        <taxon>Marinomonas</taxon>
    </lineage>
</organism>
<dbReference type="Proteomes" id="UP000252792">
    <property type="component" value="Unassembled WGS sequence"/>
</dbReference>
<proteinExistence type="predicted"/>
<keyword evidence="4" id="KW-1185">Reference proteome</keyword>
<dbReference type="Pfam" id="PF13416">
    <property type="entry name" value="SBP_bac_8"/>
    <property type="match status" value="1"/>
</dbReference>
<dbReference type="GO" id="GO:0030288">
    <property type="term" value="C:outer membrane-bounded periplasmic space"/>
    <property type="evidence" value="ECO:0007669"/>
    <property type="project" value="TreeGrafter"/>
</dbReference>
<dbReference type="Gene3D" id="3.40.190.10">
    <property type="entry name" value="Periplasmic binding protein-like II"/>
    <property type="match status" value="2"/>
</dbReference>
<gene>
    <name evidence="3" type="ORF">DFP80_102205</name>
</gene>